<dbReference type="EMBL" id="SGWX01000001">
    <property type="protein sequence ID" value="RZS62349.1"/>
    <property type="molecule type" value="Genomic_DNA"/>
</dbReference>
<dbReference type="RefSeq" id="WP_130415730.1">
    <property type="nucleotide sequence ID" value="NZ_SGWX01000001.1"/>
</dbReference>
<dbReference type="OrthoDB" id="5142326at2"/>
<sequence length="223" mass="24020">MTLIDRPQAAATTADAGRYRAPRLELITCPRRLTTFDGFAVTGRAYGSQVQDADVEVCVAGVARTGKVENGLWSVEFEDGALSMRHAGVRPVTGRITDAWFNTAQATEWVTVEEFVDGFVHVDGRHEVRGDLGSDGHLVASGELGLGTHDQGRELVVMLVRDDAEGVVVATGLVESGWHHGEWRARLPLAGVTAGAYRVRALLTDKVCASLTRLAVGRPFRLA</sequence>
<proteinExistence type="predicted"/>
<dbReference type="AlphaFoldDB" id="A0A4Q7M881"/>
<name>A0A4Q7M881_9MICO</name>
<gene>
    <name evidence="1" type="ORF">EV386_2681</name>
</gene>
<keyword evidence="2" id="KW-1185">Reference proteome</keyword>
<reference evidence="1 2" key="1">
    <citation type="submission" date="2019-02" db="EMBL/GenBank/DDBJ databases">
        <title>Sequencing the genomes of 1000 actinobacteria strains.</title>
        <authorList>
            <person name="Klenk H.-P."/>
        </authorList>
    </citation>
    <scope>NUCLEOTIDE SEQUENCE [LARGE SCALE GENOMIC DNA]</scope>
    <source>
        <strain evidence="1 2">DSM 16932</strain>
    </source>
</reference>
<evidence type="ECO:0000313" key="1">
    <source>
        <dbReference type="EMBL" id="RZS62349.1"/>
    </source>
</evidence>
<evidence type="ECO:0000313" key="2">
    <source>
        <dbReference type="Proteomes" id="UP000293852"/>
    </source>
</evidence>
<accession>A0A4Q7M881</accession>
<organism evidence="1 2">
    <name type="scientific">Xylanimonas ulmi</name>
    <dbReference type="NCBI Taxonomy" id="228973"/>
    <lineage>
        <taxon>Bacteria</taxon>
        <taxon>Bacillati</taxon>
        <taxon>Actinomycetota</taxon>
        <taxon>Actinomycetes</taxon>
        <taxon>Micrococcales</taxon>
        <taxon>Promicromonosporaceae</taxon>
        <taxon>Xylanimonas</taxon>
    </lineage>
</organism>
<protein>
    <submittedName>
        <fullName evidence="1">Uncharacterized protein</fullName>
    </submittedName>
</protein>
<comment type="caution">
    <text evidence="1">The sequence shown here is derived from an EMBL/GenBank/DDBJ whole genome shotgun (WGS) entry which is preliminary data.</text>
</comment>
<dbReference type="Proteomes" id="UP000293852">
    <property type="component" value="Unassembled WGS sequence"/>
</dbReference>